<dbReference type="Proteomes" id="UP001550044">
    <property type="component" value="Unassembled WGS sequence"/>
</dbReference>
<comment type="caution">
    <text evidence="2">The sequence shown here is derived from an EMBL/GenBank/DDBJ whole genome shotgun (WGS) entry which is preliminary data.</text>
</comment>
<keyword evidence="3" id="KW-1185">Reference proteome</keyword>
<evidence type="ECO:0000313" key="2">
    <source>
        <dbReference type="EMBL" id="MET8431206.1"/>
    </source>
</evidence>
<organism evidence="2 3">
    <name type="scientific">Streptomyces sp. 900116325</name>
    <dbReference type="NCBI Taxonomy" id="3154295"/>
    <lineage>
        <taxon>Bacteria</taxon>
        <taxon>Bacillati</taxon>
        <taxon>Actinomycetota</taxon>
        <taxon>Actinomycetes</taxon>
        <taxon>Kitasatosporales</taxon>
        <taxon>Streptomycetaceae</taxon>
        <taxon>Streptomyces</taxon>
    </lineage>
</organism>
<protein>
    <submittedName>
        <fullName evidence="2">Uncharacterized protein</fullName>
    </submittedName>
</protein>
<evidence type="ECO:0000313" key="3">
    <source>
        <dbReference type="Proteomes" id="UP001550044"/>
    </source>
</evidence>
<gene>
    <name evidence="2" type="ORF">ABZV61_00145</name>
</gene>
<accession>A0ABV2U152</accession>
<feature type="compositionally biased region" description="Basic and acidic residues" evidence="1">
    <location>
        <begin position="40"/>
        <end position="56"/>
    </location>
</feature>
<name>A0ABV2U152_9ACTN</name>
<dbReference type="RefSeq" id="WP_356497522.1">
    <property type="nucleotide sequence ID" value="NZ_JBEXEF010000099.1"/>
</dbReference>
<evidence type="ECO:0000256" key="1">
    <source>
        <dbReference type="SAM" id="MobiDB-lite"/>
    </source>
</evidence>
<reference evidence="2 3" key="1">
    <citation type="submission" date="2024-06" db="EMBL/GenBank/DDBJ databases">
        <title>The Natural Products Discovery Center: Release of the First 8490 Sequenced Strains for Exploring Actinobacteria Biosynthetic Diversity.</title>
        <authorList>
            <person name="Kalkreuter E."/>
            <person name="Kautsar S.A."/>
            <person name="Yang D."/>
            <person name="Bader C.D."/>
            <person name="Teijaro C.N."/>
            <person name="Fluegel L."/>
            <person name="Davis C.M."/>
            <person name="Simpson J.R."/>
            <person name="Lauterbach L."/>
            <person name="Steele A.D."/>
            <person name="Gui C."/>
            <person name="Meng S."/>
            <person name="Li G."/>
            <person name="Viehrig K."/>
            <person name="Ye F."/>
            <person name="Su P."/>
            <person name="Kiefer A.F."/>
            <person name="Nichols A."/>
            <person name="Cepeda A.J."/>
            <person name="Yan W."/>
            <person name="Fan B."/>
            <person name="Jiang Y."/>
            <person name="Adhikari A."/>
            <person name="Zheng C.-J."/>
            <person name="Schuster L."/>
            <person name="Cowan T.M."/>
            <person name="Smanski M.J."/>
            <person name="Chevrette M.G."/>
            <person name="De Carvalho L.P.S."/>
            <person name="Shen B."/>
        </authorList>
    </citation>
    <scope>NUCLEOTIDE SEQUENCE [LARGE SCALE GENOMIC DNA]</scope>
    <source>
        <strain evidence="2 3">NPDC005137</strain>
    </source>
</reference>
<sequence>MPTPEREAQPQPPVPSAVSMKDLLAACAAANAVSTPPSEARQESGEPPASEERDAA</sequence>
<dbReference type="EMBL" id="JBEXIP010000001">
    <property type="protein sequence ID" value="MET8431206.1"/>
    <property type="molecule type" value="Genomic_DNA"/>
</dbReference>
<proteinExistence type="predicted"/>
<feature type="region of interest" description="Disordered" evidence="1">
    <location>
        <begin position="30"/>
        <end position="56"/>
    </location>
</feature>